<feature type="non-terminal residue" evidence="1">
    <location>
        <position position="83"/>
    </location>
</feature>
<protein>
    <submittedName>
        <fullName evidence="1">Carbohydrate esterase family 16 protein</fullName>
    </submittedName>
</protein>
<dbReference type="EMBL" id="KN839845">
    <property type="protein sequence ID" value="KIJ64863.1"/>
    <property type="molecule type" value="Genomic_DNA"/>
</dbReference>
<evidence type="ECO:0000313" key="2">
    <source>
        <dbReference type="Proteomes" id="UP000053820"/>
    </source>
</evidence>
<dbReference type="Gene3D" id="3.40.50.1110">
    <property type="entry name" value="SGNH hydrolase"/>
    <property type="match status" value="1"/>
</dbReference>
<dbReference type="OrthoDB" id="1600564at2759"/>
<evidence type="ECO:0000313" key="1">
    <source>
        <dbReference type="EMBL" id="KIJ64863.1"/>
    </source>
</evidence>
<name>A0A0C9WAB2_9AGAM</name>
<dbReference type="AlphaFoldDB" id="A0A0C9WAB2"/>
<accession>A0A0C9WAB2</accession>
<reference evidence="1 2" key="1">
    <citation type="submission" date="2014-04" db="EMBL/GenBank/DDBJ databases">
        <title>Evolutionary Origins and Diversification of the Mycorrhizal Mutualists.</title>
        <authorList>
            <consortium name="DOE Joint Genome Institute"/>
            <consortium name="Mycorrhizal Genomics Consortium"/>
            <person name="Kohler A."/>
            <person name="Kuo A."/>
            <person name="Nagy L.G."/>
            <person name="Floudas D."/>
            <person name="Copeland A."/>
            <person name="Barry K.W."/>
            <person name="Cichocki N."/>
            <person name="Veneault-Fourrey C."/>
            <person name="LaButti K."/>
            <person name="Lindquist E.A."/>
            <person name="Lipzen A."/>
            <person name="Lundell T."/>
            <person name="Morin E."/>
            <person name="Murat C."/>
            <person name="Riley R."/>
            <person name="Ohm R."/>
            <person name="Sun H."/>
            <person name="Tunlid A."/>
            <person name="Henrissat B."/>
            <person name="Grigoriev I.V."/>
            <person name="Hibbett D.S."/>
            <person name="Martin F."/>
        </authorList>
    </citation>
    <scope>NUCLEOTIDE SEQUENCE [LARGE SCALE GENOMIC DNA]</scope>
    <source>
        <strain evidence="1 2">MD-312</strain>
    </source>
</reference>
<dbReference type="InterPro" id="IPR036514">
    <property type="entry name" value="SGNH_hydro_sf"/>
</dbReference>
<dbReference type="HOGENOM" id="CLU_2549140_0_0_1"/>
<organism evidence="1 2">
    <name type="scientific">Hydnomerulius pinastri MD-312</name>
    <dbReference type="NCBI Taxonomy" id="994086"/>
    <lineage>
        <taxon>Eukaryota</taxon>
        <taxon>Fungi</taxon>
        <taxon>Dikarya</taxon>
        <taxon>Basidiomycota</taxon>
        <taxon>Agaricomycotina</taxon>
        <taxon>Agaricomycetes</taxon>
        <taxon>Agaricomycetidae</taxon>
        <taxon>Boletales</taxon>
        <taxon>Boletales incertae sedis</taxon>
        <taxon>Leucogyrophana</taxon>
    </lineage>
</organism>
<gene>
    <name evidence="1" type="ORF">HYDPIDRAFT_53698</name>
</gene>
<feature type="non-terminal residue" evidence="1">
    <location>
        <position position="1"/>
    </location>
</feature>
<proteinExistence type="predicted"/>
<dbReference type="Proteomes" id="UP000053820">
    <property type="component" value="Unassembled WGS sequence"/>
</dbReference>
<sequence>SLPLNVACVNFATIWDGVLGPDPGYRAFGCTNTSSCVLGDRASTFGSCHDPEPYFYWIPGHPSKETHCIMVDYIEEVLTQCRV</sequence>
<keyword evidence="2" id="KW-1185">Reference proteome</keyword>